<gene>
    <name evidence="1" type="ORF">CYMTET_28910</name>
</gene>
<organism evidence="1 2">
    <name type="scientific">Cymbomonas tetramitiformis</name>
    <dbReference type="NCBI Taxonomy" id="36881"/>
    <lineage>
        <taxon>Eukaryota</taxon>
        <taxon>Viridiplantae</taxon>
        <taxon>Chlorophyta</taxon>
        <taxon>Pyramimonadophyceae</taxon>
        <taxon>Pyramimonadales</taxon>
        <taxon>Pyramimonadaceae</taxon>
        <taxon>Cymbomonas</taxon>
    </lineage>
</organism>
<comment type="caution">
    <text evidence="1">The sequence shown here is derived from an EMBL/GenBank/DDBJ whole genome shotgun (WGS) entry which is preliminary data.</text>
</comment>
<protein>
    <submittedName>
        <fullName evidence="1">Uncharacterized protein</fullName>
    </submittedName>
</protein>
<dbReference type="AlphaFoldDB" id="A0AAE0FNI5"/>
<dbReference type="EMBL" id="LGRX02016373">
    <property type="protein sequence ID" value="KAK3262221.1"/>
    <property type="molecule type" value="Genomic_DNA"/>
</dbReference>
<accession>A0AAE0FNI5</accession>
<keyword evidence="2" id="KW-1185">Reference proteome</keyword>
<evidence type="ECO:0000313" key="1">
    <source>
        <dbReference type="EMBL" id="KAK3262221.1"/>
    </source>
</evidence>
<proteinExistence type="predicted"/>
<name>A0AAE0FNI5_9CHLO</name>
<reference evidence="1 2" key="1">
    <citation type="journal article" date="2015" name="Genome Biol. Evol.">
        <title>Comparative Genomics of a Bacterivorous Green Alga Reveals Evolutionary Causalities and Consequences of Phago-Mixotrophic Mode of Nutrition.</title>
        <authorList>
            <person name="Burns J.A."/>
            <person name="Paasch A."/>
            <person name="Narechania A."/>
            <person name="Kim E."/>
        </authorList>
    </citation>
    <scope>NUCLEOTIDE SEQUENCE [LARGE SCALE GENOMIC DNA]</scope>
    <source>
        <strain evidence="1 2">PLY_AMNH</strain>
    </source>
</reference>
<dbReference type="Proteomes" id="UP001190700">
    <property type="component" value="Unassembled WGS sequence"/>
</dbReference>
<sequence>MKLISPAFMQFTQTKYCSIIITHREEVDSEEEVVMGVGWEVVAELAVDSEKAVHRNLDANNAIVELEAEGFAASIMCVLSQLLK</sequence>
<evidence type="ECO:0000313" key="2">
    <source>
        <dbReference type="Proteomes" id="UP001190700"/>
    </source>
</evidence>